<dbReference type="Proteomes" id="UP000261174">
    <property type="component" value="Unassembled WGS sequence"/>
</dbReference>
<evidence type="ECO:0000313" key="2">
    <source>
        <dbReference type="Proteomes" id="UP000261174"/>
    </source>
</evidence>
<accession>A0A3E1P5G7</accession>
<sequence>MHTIGKFKITEAFRNKQQKEILVGNLLEGNIAVGNFISIKTATDELVLKILDMEKGITVSGISFTGLVIECNDQLELAILRNIEIDIKAQKLP</sequence>
<name>A0A3E1P5G7_9BACT</name>
<dbReference type="AlphaFoldDB" id="A0A3E1P5G7"/>
<keyword evidence="2" id="KW-1185">Reference proteome</keyword>
<dbReference type="EMBL" id="QTJV01000002">
    <property type="protein sequence ID" value="RFM35431.1"/>
    <property type="molecule type" value="Genomic_DNA"/>
</dbReference>
<dbReference type="RefSeq" id="WP_116852911.1">
    <property type="nucleotide sequence ID" value="NZ_QTJV01000002.1"/>
</dbReference>
<proteinExistence type="predicted"/>
<evidence type="ECO:0000313" key="1">
    <source>
        <dbReference type="EMBL" id="RFM35431.1"/>
    </source>
</evidence>
<comment type="caution">
    <text evidence="1">The sequence shown here is derived from an EMBL/GenBank/DDBJ whole genome shotgun (WGS) entry which is preliminary data.</text>
</comment>
<organism evidence="1 2">
    <name type="scientific">Chitinophaga silvisoli</name>
    <dbReference type="NCBI Taxonomy" id="2291814"/>
    <lineage>
        <taxon>Bacteria</taxon>
        <taxon>Pseudomonadati</taxon>
        <taxon>Bacteroidota</taxon>
        <taxon>Chitinophagia</taxon>
        <taxon>Chitinophagales</taxon>
        <taxon>Chitinophagaceae</taxon>
        <taxon>Chitinophaga</taxon>
    </lineage>
</organism>
<gene>
    <name evidence="1" type="ORF">DXN04_08560</name>
</gene>
<reference evidence="1 2" key="1">
    <citation type="submission" date="2018-08" db="EMBL/GenBank/DDBJ databases">
        <title>Chitinophaga sp. K20C18050901, a novel bacterium isolated from forest soil.</title>
        <authorList>
            <person name="Wang C."/>
        </authorList>
    </citation>
    <scope>NUCLEOTIDE SEQUENCE [LARGE SCALE GENOMIC DNA]</scope>
    <source>
        <strain evidence="1 2">K20C18050901</strain>
    </source>
</reference>
<protein>
    <submittedName>
        <fullName evidence="1">Uncharacterized protein</fullName>
    </submittedName>
</protein>
<dbReference type="OrthoDB" id="3829909at2"/>